<organism evidence="13 14">
    <name type="scientific">Arachnia propionica</name>
    <dbReference type="NCBI Taxonomy" id="1750"/>
    <lineage>
        <taxon>Bacteria</taxon>
        <taxon>Bacillati</taxon>
        <taxon>Actinomycetota</taxon>
        <taxon>Actinomycetes</taxon>
        <taxon>Propionibacteriales</taxon>
        <taxon>Propionibacteriaceae</taxon>
        <taxon>Arachnia</taxon>
    </lineage>
</organism>
<dbReference type="Pfam" id="PF00809">
    <property type="entry name" value="Pterin_bind"/>
    <property type="match status" value="1"/>
</dbReference>
<comment type="catalytic activity">
    <reaction evidence="1">
        <text>(7,8-dihydropterin-6-yl)methyl diphosphate + 4-aminobenzoate = 7,8-dihydropteroate + diphosphate</text>
        <dbReference type="Rhea" id="RHEA:19949"/>
        <dbReference type="ChEBI" id="CHEBI:17836"/>
        <dbReference type="ChEBI" id="CHEBI:17839"/>
        <dbReference type="ChEBI" id="CHEBI:33019"/>
        <dbReference type="ChEBI" id="CHEBI:72950"/>
        <dbReference type="EC" id="2.5.1.15"/>
    </reaction>
</comment>
<dbReference type="AlphaFoldDB" id="A0A3P1T8L2"/>
<dbReference type="GO" id="GO:0004156">
    <property type="term" value="F:dihydropteroate synthase activity"/>
    <property type="evidence" value="ECO:0007669"/>
    <property type="project" value="UniProtKB-EC"/>
</dbReference>
<feature type="domain" description="Pterin-binding" evidence="12">
    <location>
        <begin position="1"/>
        <end position="251"/>
    </location>
</feature>
<dbReference type="EC" id="2.5.1.15" evidence="5"/>
<dbReference type="Gene3D" id="3.20.20.20">
    <property type="entry name" value="Dihydropteroate synthase-like"/>
    <property type="match status" value="1"/>
</dbReference>
<dbReference type="SUPFAM" id="SSF51717">
    <property type="entry name" value="Dihydropteroate synthetase-like"/>
    <property type="match status" value="1"/>
</dbReference>
<evidence type="ECO:0000256" key="10">
    <source>
        <dbReference type="ARBA" id="ARBA00022909"/>
    </source>
</evidence>
<comment type="similarity">
    <text evidence="4">Belongs to the DHPS family.</text>
</comment>
<evidence type="ECO:0000256" key="8">
    <source>
        <dbReference type="ARBA" id="ARBA00022723"/>
    </source>
</evidence>
<keyword evidence="7 13" id="KW-0808">Transferase</keyword>
<dbReference type="InterPro" id="IPR000489">
    <property type="entry name" value="Pterin-binding_dom"/>
</dbReference>
<dbReference type="CDD" id="cd00739">
    <property type="entry name" value="DHPS"/>
    <property type="match status" value="1"/>
</dbReference>
<dbReference type="InterPro" id="IPR011005">
    <property type="entry name" value="Dihydropteroate_synth-like_sf"/>
</dbReference>
<protein>
    <recommendedName>
        <fullName evidence="6">Dihydropteroate synthase</fullName>
        <ecNumber evidence="5">2.5.1.15</ecNumber>
    </recommendedName>
    <alternativeName>
        <fullName evidence="11">Dihydropteroate pyrophosphorylase</fullName>
    </alternativeName>
</protein>
<dbReference type="OrthoDB" id="9811744at2"/>
<dbReference type="InterPro" id="IPR045031">
    <property type="entry name" value="DHP_synth-like"/>
</dbReference>
<evidence type="ECO:0000259" key="12">
    <source>
        <dbReference type="PROSITE" id="PS50972"/>
    </source>
</evidence>
<dbReference type="GO" id="GO:0046654">
    <property type="term" value="P:tetrahydrofolate biosynthetic process"/>
    <property type="evidence" value="ECO:0007669"/>
    <property type="project" value="TreeGrafter"/>
</dbReference>
<evidence type="ECO:0000256" key="5">
    <source>
        <dbReference type="ARBA" id="ARBA00012458"/>
    </source>
</evidence>
<dbReference type="PANTHER" id="PTHR20941">
    <property type="entry name" value="FOLATE SYNTHESIS PROTEINS"/>
    <property type="match status" value="1"/>
</dbReference>
<dbReference type="InterPro" id="IPR006390">
    <property type="entry name" value="DHP_synth_dom"/>
</dbReference>
<comment type="cofactor">
    <cofactor evidence="2">
        <name>Mg(2+)</name>
        <dbReference type="ChEBI" id="CHEBI:18420"/>
    </cofactor>
</comment>
<reference evidence="13 14" key="1">
    <citation type="submission" date="2018-11" db="EMBL/GenBank/DDBJ databases">
        <title>Genomes From Bacteria Associated with the Canine Oral Cavity: a Test Case for Automated Genome-Based Taxonomic Assignment.</title>
        <authorList>
            <person name="Coil D.A."/>
            <person name="Jospin G."/>
            <person name="Darling A.E."/>
            <person name="Wallis C."/>
            <person name="Davis I.J."/>
            <person name="Harris S."/>
            <person name="Eisen J.A."/>
            <person name="Holcombe L.J."/>
            <person name="O'Flynn C."/>
        </authorList>
    </citation>
    <scope>NUCLEOTIDE SEQUENCE [LARGE SCALE GENOMIC DNA]</scope>
    <source>
        <strain evidence="13 14">OH887_COT-365</strain>
    </source>
</reference>
<evidence type="ECO:0000313" key="14">
    <source>
        <dbReference type="Proteomes" id="UP000280819"/>
    </source>
</evidence>
<evidence type="ECO:0000256" key="1">
    <source>
        <dbReference type="ARBA" id="ARBA00000012"/>
    </source>
</evidence>
<dbReference type="GO" id="GO:0005829">
    <property type="term" value="C:cytosol"/>
    <property type="evidence" value="ECO:0007669"/>
    <property type="project" value="TreeGrafter"/>
</dbReference>
<evidence type="ECO:0000313" key="13">
    <source>
        <dbReference type="EMBL" id="RRD05515.1"/>
    </source>
</evidence>
<gene>
    <name evidence="13" type="primary">folP</name>
    <name evidence="13" type="ORF">EII34_06725</name>
</gene>
<dbReference type="EMBL" id="RQZG01000006">
    <property type="protein sequence ID" value="RRD05515.1"/>
    <property type="molecule type" value="Genomic_DNA"/>
</dbReference>
<evidence type="ECO:0000256" key="6">
    <source>
        <dbReference type="ARBA" id="ARBA00016919"/>
    </source>
</evidence>
<name>A0A3P1T8L2_9ACTN</name>
<dbReference type="FunFam" id="3.20.20.20:FF:000006">
    <property type="entry name" value="Dihydropteroate synthase"/>
    <property type="match status" value="1"/>
</dbReference>
<evidence type="ECO:0000256" key="11">
    <source>
        <dbReference type="ARBA" id="ARBA00030193"/>
    </source>
</evidence>
<comment type="caution">
    <text evidence="13">The sequence shown here is derived from an EMBL/GenBank/DDBJ whole genome shotgun (WGS) entry which is preliminary data.</text>
</comment>
<evidence type="ECO:0000256" key="4">
    <source>
        <dbReference type="ARBA" id="ARBA00009503"/>
    </source>
</evidence>
<evidence type="ECO:0000256" key="7">
    <source>
        <dbReference type="ARBA" id="ARBA00022679"/>
    </source>
</evidence>
<accession>A0A3P1T8L2</accession>
<comment type="pathway">
    <text evidence="3">Cofactor biosynthesis; tetrahydrofolate biosynthesis; 7,8-dihydrofolate from 2-amino-4-hydroxy-6-hydroxymethyl-7,8-dihydropteridine diphosphate and 4-aminobenzoate: step 1/2.</text>
</comment>
<dbReference type="PANTHER" id="PTHR20941:SF1">
    <property type="entry name" value="FOLIC ACID SYNTHESIS PROTEIN FOL1"/>
    <property type="match status" value="1"/>
</dbReference>
<dbReference type="GO" id="GO:0046872">
    <property type="term" value="F:metal ion binding"/>
    <property type="evidence" value="ECO:0007669"/>
    <property type="project" value="UniProtKB-KW"/>
</dbReference>
<sequence length="268" mass="28412">MGVLNVTPDSFSDGGRHDTLPAAVAHGLRLATDGAALVDVGGESTRPGAGRVSLAQELARVVPVVEALAAEGVACSVDTMRAEVAEAAVAAGAVLVNDVSGGLADERMLRTVAELGVDYVAMHWRAHSATMQRHADYDDVVPDVLAETLARRDAAVAAGIAPERIILDPGIGFAKTGEQNWELLRRLDLFRATGHRVLVGVSRKRFLGELLGRDDPQERDQATAAVSAWCALHGVWAVRTHEVRAQLDAIAVARELRSEQFPSPPRGS</sequence>
<dbReference type="RefSeq" id="WP_124844393.1">
    <property type="nucleotide sequence ID" value="NZ_RQZG01000006.1"/>
</dbReference>
<keyword evidence="9" id="KW-0460">Magnesium</keyword>
<keyword evidence="8" id="KW-0479">Metal-binding</keyword>
<proteinExistence type="inferred from homology"/>
<keyword evidence="10" id="KW-0289">Folate biosynthesis</keyword>
<dbReference type="NCBIfam" id="TIGR01496">
    <property type="entry name" value="DHPS"/>
    <property type="match status" value="1"/>
</dbReference>
<dbReference type="PROSITE" id="PS50972">
    <property type="entry name" value="PTERIN_BINDING"/>
    <property type="match status" value="1"/>
</dbReference>
<dbReference type="Proteomes" id="UP000280819">
    <property type="component" value="Unassembled WGS sequence"/>
</dbReference>
<evidence type="ECO:0000256" key="9">
    <source>
        <dbReference type="ARBA" id="ARBA00022842"/>
    </source>
</evidence>
<evidence type="ECO:0000256" key="3">
    <source>
        <dbReference type="ARBA" id="ARBA00004763"/>
    </source>
</evidence>
<dbReference type="PROSITE" id="PS00793">
    <property type="entry name" value="DHPS_2"/>
    <property type="match status" value="1"/>
</dbReference>
<evidence type="ECO:0000256" key="2">
    <source>
        <dbReference type="ARBA" id="ARBA00001946"/>
    </source>
</evidence>
<dbReference type="GO" id="GO:0046656">
    <property type="term" value="P:folic acid biosynthetic process"/>
    <property type="evidence" value="ECO:0007669"/>
    <property type="project" value="UniProtKB-KW"/>
</dbReference>